<protein>
    <submittedName>
        <fullName evidence="2">Uncharacterized protein</fullName>
    </submittedName>
</protein>
<dbReference type="EMBL" id="HACG01045407">
    <property type="protein sequence ID" value="CEK92272.1"/>
    <property type="molecule type" value="Transcribed_RNA"/>
</dbReference>
<feature type="region of interest" description="Disordered" evidence="1">
    <location>
        <begin position="431"/>
        <end position="451"/>
    </location>
</feature>
<evidence type="ECO:0000313" key="2">
    <source>
        <dbReference type="EMBL" id="CEK92272.1"/>
    </source>
</evidence>
<feature type="compositionally biased region" description="Basic and acidic residues" evidence="1">
    <location>
        <begin position="442"/>
        <end position="451"/>
    </location>
</feature>
<evidence type="ECO:0000256" key="1">
    <source>
        <dbReference type="SAM" id="MobiDB-lite"/>
    </source>
</evidence>
<sequence>HLGPRSCHFEQLGPRGHHFGHMGPRGHHFGHLGPRGHHFGHFGLHGNPCHQFGNFMGMNCQFEGQDFGEEQNPCQEDAEMFFSHHFGHHHGGHHHHEENGWKAKLRDAVPVAHRRWAKFYIRSWRVQNLKNATSTSSDTDQEILTMEAASVPEAYAAWLDVILIKWHKRLGQETSANDDKDKKDSEEKQKLKVSVPKEFRKWTKWYLARHFGKKEAPKFRKHGGCQRKMEEKMAKHKKAWKKGCKQHTLSTSIPMMHRMWVKIFINDWRQEHNIPDPKLTSHVTVSSESEDTEKVKGDITVPNDYVRWLRKYLARWHLWRGEIEKVEIEKGGMAEFKDTIPKGLCKWVKYYLWQRYGNGTTKEADTACQYQKWLQAFQRKWLREQVKGGSADDLILTSSEDEAPNRPINVDEAETTVESLKKLRLEGDEDGTKKVRFNPSTEGRDSDKTAPRNIGDFDLHCFMQI</sequence>
<organism evidence="2">
    <name type="scientific">Arion vulgaris</name>
    <dbReference type="NCBI Taxonomy" id="1028688"/>
    <lineage>
        <taxon>Eukaryota</taxon>
        <taxon>Metazoa</taxon>
        <taxon>Spiralia</taxon>
        <taxon>Lophotrochozoa</taxon>
        <taxon>Mollusca</taxon>
        <taxon>Gastropoda</taxon>
        <taxon>Heterobranchia</taxon>
        <taxon>Euthyneura</taxon>
        <taxon>Panpulmonata</taxon>
        <taxon>Eupulmonata</taxon>
        <taxon>Stylommatophora</taxon>
        <taxon>Helicina</taxon>
        <taxon>Arionoidea</taxon>
        <taxon>Arionidae</taxon>
        <taxon>Arion</taxon>
    </lineage>
</organism>
<reference evidence="2" key="1">
    <citation type="submission" date="2014-12" db="EMBL/GenBank/DDBJ databases">
        <title>Insight into the proteome of Arion vulgaris.</title>
        <authorList>
            <person name="Aradska J."/>
            <person name="Bulat T."/>
            <person name="Smidak R."/>
            <person name="Sarate P."/>
            <person name="Gangsoo J."/>
            <person name="Sialana F."/>
            <person name="Bilban M."/>
            <person name="Lubec G."/>
        </authorList>
    </citation>
    <scope>NUCLEOTIDE SEQUENCE</scope>
    <source>
        <tissue evidence="2">Skin</tissue>
    </source>
</reference>
<name>A0A0B7BHB2_9EUPU</name>
<feature type="non-terminal residue" evidence="2">
    <location>
        <position position="1"/>
    </location>
</feature>
<dbReference type="AlphaFoldDB" id="A0A0B7BHB2"/>
<gene>
    <name evidence="2" type="primary">ORF187411</name>
</gene>
<proteinExistence type="predicted"/>
<accession>A0A0B7BHB2</accession>